<dbReference type="PANTHER" id="PTHR11223:SF2">
    <property type="entry name" value="EXPORTIN-1"/>
    <property type="match status" value="1"/>
</dbReference>
<evidence type="ECO:0000313" key="8">
    <source>
        <dbReference type="Proteomes" id="UP000078387"/>
    </source>
</evidence>
<protein>
    <recommendedName>
        <fullName evidence="6">Importin N-terminal domain-containing protein</fullName>
    </recommendedName>
</protein>
<keyword evidence="4" id="KW-0653">Protein transport</keyword>
<dbReference type="GO" id="GO:0005737">
    <property type="term" value="C:cytoplasm"/>
    <property type="evidence" value="ECO:0007669"/>
    <property type="project" value="TreeGrafter"/>
</dbReference>
<dbReference type="Pfam" id="PF08767">
    <property type="entry name" value="CRM1_C"/>
    <property type="match status" value="1"/>
</dbReference>
<sequence length="923" mass="110420">MENILNVNIPFDVSLLDKVINTAIQTRDIEEMKKAQMILLEFINRNDTYLKVPGIMEVSQSIITKIYAMDILKRKLEYGWNSIGEETKKGIKEYINEQINKVCNEEAYGLINKMNEIIVIFIMKEWDTKWFTFSEDIIRNGFINEKKCKNSIDIFEILSEEIEKETRITGRRIDIGEHRKKIIEYLMKVSECSENNEMVEHSLKTVQEYIKMMTEEEKKEMRMMERIINIMQRRINENIEKEGNECIYNLIEGTKEGNEMIWYFMKYIRESNKINQIKERSFRIEGKINIMKEVMIITKLIKCSDLMKRRTDIEDGINYLINCMKIEDKEIYYNIIDGIEFYLRKNNETINKREEKYHLIIGKEIIKRHEENKEAIDVIEKGMKRKRKVEDILSLINECTERIINYIFSIEPMYIEKMIDEIIQSNNSTEIKSMSYYVSQTMNKYDIEIRRIIFVKINDILMDKIDKEKNKTNRIKLFEGILEIIDGSYEVMMKSNEMLKIIIKKMEEIIISEEGEIRKKVILSLKQLHDNCGIVYYKMGIISCMNFERIEGIIKILNEEEQEEIYESLGIISKYLPIERVKEYGELVIGKIVKNIKRNIKRLMSEEVFNEKEVIECIERIKWYFKGGNTTNKEYMKENVDNLMTIYKKINQILKEKNEENISRRSFIEIINRINEILIIYIKIITNQERRKFIEEYNGIIIEGYCIRNKEERDSTVIWIYYHLINELEEESKKQISVYYHYIIEKTIEVIQRDIISYPDIREALFSFIRIVIEYCSEMICESNPQDMFYLIDLINWGNQHHNRHVNEESSEALNILLTKSFIMRNVNLMGVIKEKYNSIVIGLINASAECVFNKKGVIENIRRMIIIDENVCVCILKEMINKGRGCDEKIIRRIENIVWSKQNKEEFVHQWKQLLVELNCRG</sequence>
<dbReference type="InterPro" id="IPR001494">
    <property type="entry name" value="Importin-beta_N"/>
</dbReference>
<dbReference type="GO" id="GO:0006611">
    <property type="term" value="P:protein export from nucleus"/>
    <property type="evidence" value="ECO:0007669"/>
    <property type="project" value="InterPro"/>
</dbReference>
<comment type="subcellular location">
    <subcellularLocation>
        <location evidence="1">Nucleus</location>
    </subcellularLocation>
</comment>
<dbReference type="GO" id="GO:0005049">
    <property type="term" value="F:nuclear export signal receptor activity"/>
    <property type="evidence" value="ECO:0007669"/>
    <property type="project" value="InterPro"/>
</dbReference>
<dbReference type="EMBL" id="BDEQ01000001">
    <property type="protein sequence ID" value="GAT95184.1"/>
    <property type="molecule type" value="Genomic_DNA"/>
</dbReference>
<evidence type="ECO:0000256" key="4">
    <source>
        <dbReference type="ARBA" id="ARBA00022927"/>
    </source>
</evidence>
<dbReference type="PANTHER" id="PTHR11223">
    <property type="entry name" value="EXPORTIN 1/5"/>
    <property type="match status" value="1"/>
</dbReference>
<keyword evidence="5" id="KW-0539">Nucleus</keyword>
<dbReference type="InterPro" id="IPR014877">
    <property type="entry name" value="XPO1_C_dom"/>
</dbReference>
<dbReference type="GO" id="GO:0005634">
    <property type="term" value="C:nucleus"/>
    <property type="evidence" value="ECO:0007669"/>
    <property type="project" value="UniProtKB-SubCell"/>
</dbReference>
<feature type="domain" description="Importin N-terminal" evidence="6">
    <location>
        <begin position="35"/>
        <end position="101"/>
    </location>
</feature>
<gene>
    <name evidence="7" type="ORF">CL6EHI_164410</name>
</gene>
<dbReference type="VEuPathDB" id="AmoebaDB:EHI_164410"/>
<comment type="similarity">
    <text evidence="2">Belongs to the exportin family.</text>
</comment>
<evidence type="ECO:0000313" key="7">
    <source>
        <dbReference type="EMBL" id="GAT95184.1"/>
    </source>
</evidence>
<dbReference type="InterPro" id="IPR011989">
    <property type="entry name" value="ARM-like"/>
</dbReference>
<dbReference type="SMR" id="A0A5K1UQL9"/>
<evidence type="ECO:0000256" key="1">
    <source>
        <dbReference type="ARBA" id="ARBA00004123"/>
    </source>
</evidence>
<dbReference type="GO" id="GO:0031267">
    <property type="term" value="F:small GTPase binding"/>
    <property type="evidence" value="ECO:0007669"/>
    <property type="project" value="InterPro"/>
</dbReference>
<dbReference type="VEuPathDB" id="AmoebaDB:EHI8A_159480"/>
<evidence type="ECO:0000259" key="6">
    <source>
        <dbReference type="PROSITE" id="PS50166"/>
    </source>
</evidence>
<dbReference type="VEuPathDB" id="AmoebaDB:EHI5A_153960"/>
<dbReference type="InterPro" id="IPR013598">
    <property type="entry name" value="Exportin-1/Importin-b-like"/>
</dbReference>
<dbReference type="OMA" id="WAFKHNN"/>
<evidence type="ECO:0000256" key="2">
    <source>
        <dbReference type="ARBA" id="ARBA00009466"/>
    </source>
</evidence>
<dbReference type="SUPFAM" id="SSF48371">
    <property type="entry name" value="ARM repeat"/>
    <property type="match status" value="2"/>
</dbReference>
<dbReference type="InterPro" id="IPR016024">
    <property type="entry name" value="ARM-type_fold"/>
</dbReference>
<evidence type="ECO:0000256" key="5">
    <source>
        <dbReference type="ARBA" id="ARBA00023242"/>
    </source>
</evidence>
<dbReference type="GO" id="GO:0000055">
    <property type="term" value="P:ribosomal large subunit export from nucleus"/>
    <property type="evidence" value="ECO:0007669"/>
    <property type="project" value="TreeGrafter"/>
</dbReference>
<comment type="caution">
    <text evidence="7">The sequence shown here is derived from an EMBL/GenBank/DDBJ whole genome shotgun (WGS) entry which is preliminary data.</text>
</comment>
<accession>A0A5K1UQL9</accession>
<dbReference type="GO" id="GO:0000056">
    <property type="term" value="P:ribosomal small subunit export from nucleus"/>
    <property type="evidence" value="ECO:0007669"/>
    <property type="project" value="TreeGrafter"/>
</dbReference>
<dbReference type="Gene3D" id="1.25.10.10">
    <property type="entry name" value="Leucine-rich Repeat Variant"/>
    <property type="match status" value="1"/>
</dbReference>
<dbReference type="AlphaFoldDB" id="A0A5K1UQL9"/>
<keyword evidence="3" id="KW-0813">Transport</keyword>
<dbReference type="Proteomes" id="UP000078387">
    <property type="component" value="Unassembled WGS sequence"/>
</dbReference>
<evidence type="ECO:0000256" key="3">
    <source>
        <dbReference type="ARBA" id="ARBA00022448"/>
    </source>
</evidence>
<name>A0A5K1UQL9_ENTHI</name>
<dbReference type="Pfam" id="PF08389">
    <property type="entry name" value="Xpo1"/>
    <property type="match status" value="1"/>
</dbReference>
<dbReference type="VEuPathDB" id="AmoebaDB:KM1_191280"/>
<organism evidence="7 8">
    <name type="scientific">Entamoeba histolytica</name>
    <dbReference type="NCBI Taxonomy" id="5759"/>
    <lineage>
        <taxon>Eukaryota</taxon>
        <taxon>Amoebozoa</taxon>
        <taxon>Evosea</taxon>
        <taxon>Archamoebae</taxon>
        <taxon>Mastigamoebida</taxon>
        <taxon>Entamoebidae</taxon>
        <taxon>Entamoeba</taxon>
    </lineage>
</organism>
<dbReference type="VEuPathDB" id="AmoebaDB:EHI7A_110390"/>
<reference evidence="7 8" key="1">
    <citation type="submission" date="2016-05" db="EMBL/GenBank/DDBJ databases">
        <title>First whole genome sequencing of Entamoeba histolytica HM1:IMSS-clone-6.</title>
        <authorList>
            <person name="Mukherjee Avik.K."/>
            <person name="Izumyama S."/>
            <person name="Nakada-Tsukui K."/>
            <person name="Nozaki T."/>
        </authorList>
    </citation>
    <scope>NUCLEOTIDE SEQUENCE [LARGE SCALE GENOMIC DNA]</scope>
    <source>
        <strain evidence="7 8">HM1:IMSS clone 6</strain>
    </source>
</reference>
<dbReference type="PROSITE" id="PS50166">
    <property type="entry name" value="IMPORTIN_B_NT"/>
    <property type="match status" value="1"/>
</dbReference>
<proteinExistence type="inferred from homology"/>
<dbReference type="FunFam" id="1.25.10.10:FF:001037">
    <property type="entry name" value="DNA double-strand break repair Rad50 ATPase, putative"/>
    <property type="match status" value="1"/>
</dbReference>
<dbReference type="InterPro" id="IPR045065">
    <property type="entry name" value="XPO1/5"/>
</dbReference>